<accession>A0A6J2W6Q3</accession>
<dbReference type="InterPro" id="IPR027640">
    <property type="entry name" value="Kinesin-like_fam"/>
</dbReference>
<feature type="region of interest" description="Disordered" evidence="11">
    <location>
        <begin position="391"/>
        <end position="422"/>
    </location>
</feature>
<keyword evidence="4 9" id="KW-0547">Nucleotide-binding</keyword>
<evidence type="ECO:0000256" key="11">
    <source>
        <dbReference type="SAM" id="MobiDB-lite"/>
    </source>
</evidence>
<dbReference type="PROSITE" id="PS00411">
    <property type="entry name" value="KINESIN_MOTOR_1"/>
    <property type="match status" value="1"/>
</dbReference>
<keyword evidence="7 9" id="KW-0505">Motor protein</keyword>
<organism evidence="13 14">
    <name type="scientific">Chanos chanos</name>
    <name type="common">Milkfish</name>
    <name type="synonym">Mugil chanos</name>
    <dbReference type="NCBI Taxonomy" id="29144"/>
    <lineage>
        <taxon>Eukaryota</taxon>
        <taxon>Metazoa</taxon>
        <taxon>Chordata</taxon>
        <taxon>Craniata</taxon>
        <taxon>Vertebrata</taxon>
        <taxon>Euteleostomi</taxon>
        <taxon>Actinopterygii</taxon>
        <taxon>Neopterygii</taxon>
        <taxon>Teleostei</taxon>
        <taxon>Ostariophysi</taxon>
        <taxon>Gonorynchiformes</taxon>
        <taxon>Chanidae</taxon>
        <taxon>Chanos</taxon>
    </lineage>
</organism>
<evidence type="ECO:0000256" key="1">
    <source>
        <dbReference type="ARBA" id="ARBA00004245"/>
    </source>
</evidence>
<keyword evidence="5 9" id="KW-0067">ATP-binding</keyword>
<evidence type="ECO:0000256" key="10">
    <source>
        <dbReference type="SAM" id="Coils"/>
    </source>
</evidence>
<dbReference type="InterPro" id="IPR019821">
    <property type="entry name" value="Kinesin_motor_CS"/>
</dbReference>
<dbReference type="InterPro" id="IPR059182">
    <property type="entry name" value="Khc_C"/>
</dbReference>
<dbReference type="FunFam" id="3.40.850.10:FF:000009">
    <property type="entry name" value="Kinesin-like protein"/>
    <property type="match status" value="1"/>
</dbReference>
<keyword evidence="8" id="KW-0206">Cytoskeleton</keyword>
<dbReference type="AlphaFoldDB" id="A0A6J2W6Q3"/>
<dbReference type="PANTHER" id="PTHR47968:SF36">
    <property type="entry name" value="KINESIN HEAVY CHAIN ISOFORM X1"/>
    <property type="match status" value="1"/>
</dbReference>
<reference evidence="14" key="1">
    <citation type="submission" date="2025-08" db="UniProtKB">
        <authorList>
            <consortium name="RefSeq"/>
        </authorList>
    </citation>
    <scope>IDENTIFICATION</scope>
</reference>
<dbReference type="InterPro" id="IPR027417">
    <property type="entry name" value="P-loop_NTPase"/>
</dbReference>
<dbReference type="SMART" id="SM00129">
    <property type="entry name" value="KISc"/>
    <property type="match status" value="1"/>
</dbReference>
<feature type="coiled-coil region" evidence="10">
    <location>
        <begin position="726"/>
        <end position="890"/>
    </location>
</feature>
<dbReference type="RefSeq" id="XP_030639943.1">
    <property type="nucleotide sequence ID" value="XM_030784083.1"/>
</dbReference>
<dbReference type="InterPro" id="IPR036961">
    <property type="entry name" value="Kinesin_motor_dom_sf"/>
</dbReference>
<dbReference type="InParanoid" id="A0A6J2W6Q3"/>
<dbReference type="PANTHER" id="PTHR47968">
    <property type="entry name" value="CENTROMERE PROTEIN E"/>
    <property type="match status" value="1"/>
</dbReference>
<dbReference type="GO" id="GO:0008017">
    <property type="term" value="F:microtubule binding"/>
    <property type="evidence" value="ECO:0007669"/>
    <property type="project" value="InterPro"/>
</dbReference>
<evidence type="ECO:0000256" key="9">
    <source>
        <dbReference type="PROSITE-ProRule" id="PRU00283"/>
    </source>
</evidence>
<dbReference type="CTD" id="566086"/>
<dbReference type="Gene3D" id="6.10.250.1590">
    <property type="match status" value="1"/>
</dbReference>
<sequence>MTDAAAECNIKVLCRFRPLNQAEILRGDKFLPTFQGDDTVIIGGKSYAFDRVFPNNTTQEQVYNTCAKQIVKDVLGGYNGTIFAYGQTSSGKTHTMEGNLHDPQQMGIIPRIAEDIFNHIFSMDENLEFHIKVSYFEIYMEKIRDLLDVTKTNLSVHEDKNRVPYVKGCTERFVSSPEEVMDVIDEGKSNRHVAVTNMNEHSSRSHSIFLINIKQEHVETEQKLSGKLYLVDLAGSEKVSKTGAAGAVLDEAKNINKSLSSLGNVISALAEGTKTHVPYRDSKMTRILQDSLGGNCRTTMFICCSPSSFNEAETKSTLMFGQRAKTIRNTASINLELTAEQWKRKYEKEKEKNKTLRDTIQRLEAELKRWRNGEEVPETEQAQADVVKLETIDDSALDNEREMDKQKEKEKERDTDSSSIVVRISEEERQKYEEEIRKLYRQLDDKDDEINLQCQLIEKLKQQMLDQDELLASTRGDSDKVQTELGRLQMESESAKAEVREVLQALEELAVNYDQKSLEVEEKSLHNKQLAEQLSLKMASLMELEAELAQMQEVSSQQRKRIADVLNGLMRDLSEFSTIVGNGEIKLPVEISGAIEEEFTVARLYISKIKSEVKSMVKRCRQLESMQLECHRKMEETSRELSSCQLLISQHEAKIRSLTEYMQNVEQKKRQLEDSYDALSEELSLLQNPESVAEEHDGEKAETEEADGKKAVRRVGAHREPRQTQLSRLRDEINEKQRVIDEITDKNQALELELAHVRSDFSNLKRQEDNKSARLEQLSFQQERHEQSKQDLKGLEETVARELQTLHNLRKLFVQDLTSRVKKSSEIGPDDSGGSNTQKQKISFLENNLDQLTKVHKQLVRDNADLRCELPKLEKRLRSTAERVRALEVALRDAKQGAMNDRRRYQQEMERLRDPTRLRNQLRRPHAAQIAKPIRPGHHVVMSPTTTLSVRASEPPVTSYSNALFQREEKPVVPNTNTVGYSTVRSVDILSSYPLDVENGNSTDINDNRNDVHCGSGMEDPSRLYIVQQETAAS</sequence>
<feature type="region of interest" description="Disordered" evidence="11">
    <location>
        <begin position="686"/>
        <end position="723"/>
    </location>
</feature>
<dbReference type="GO" id="GO:0003777">
    <property type="term" value="F:microtubule motor activity"/>
    <property type="evidence" value="ECO:0007669"/>
    <property type="project" value="InterPro"/>
</dbReference>
<dbReference type="PRINTS" id="PR00380">
    <property type="entry name" value="KINESINHEAVY"/>
</dbReference>
<keyword evidence="6 10" id="KW-0175">Coiled coil</keyword>
<comment type="subcellular location">
    <subcellularLocation>
        <location evidence="1">Cytoplasm</location>
        <location evidence="1">Cytoskeleton</location>
    </subcellularLocation>
</comment>
<evidence type="ECO:0000256" key="6">
    <source>
        <dbReference type="ARBA" id="ARBA00023054"/>
    </source>
</evidence>
<evidence type="ECO:0000313" key="14">
    <source>
        <dbReference type="RefSeq" id="XP_030639943.1"/>
    </source>
</evidence>
<evidence type="ECO:0000259" key="12">
    <source>
        <dbReference type="PROSITE" id="PS50067"/>
    </source>
</evidence>
<dbReference type="GO" id="GO:0007018">
    <property type="term" value="P:microtubule-based movement"/>
    <property type="evidence" value="ECO:0007669"/>
    <property type="project" value="InterPro"/>
</dbReference>
<protein>
    <submittedName>
        <fullName evidence="14">Kinesin family member 5Aa</fullName>
    </submittedName>
</protein>
<evidence type="ECO:0000313" key="13">
    <source>
        <dbReference type="Proteomes" id="UP000504632"/>
    </source>
</evidence>
<dbReference type="SUPFAM" id="SSF52540">
    <property type="entry name" value="P-loop containing nucleoside triphosphate hydrolases"/>
    <property type="match status" value="1"/>
</dbReference>
<gene>
    <name evidence="14" type="primary">kif5aa</name>
</gene>
<feature type="compositionally biased region" description="Basic and acidic residues" evidence="11">
    <location>
        <begin position="398"/>
        <end position="416"/>
    </location>
</feature>
<evidence type="ECO:0000256" key="5">
    <source>
        <dbReference type="ARBA" id="ARBA00022840"/>
    </source>
</evidence>
<dbReference type="OrthoDB" id="3176171at2759"/>
<feature type="coiled-coil region" evidence="10">
    <location>
        <begin position="422"/>
        <end position="561"/>
    </location>
</feature>
<dbReference type="GO" id="GO:0048731">
    <property type="term" value="P:system development"/>
    <property type="evidence" value="ECO:0007669"/>
    <property type="project" value="UniProtKB-ARBA"/>
</dbReference>
<dbReference type="PROSITE" id="PS50067">
    <property type="entry name" value="KINESIN_MOTOR_2"/>
    <property type="match status" value="1"/>
</dbReference>
<feature type="binding site" evidence="9">
    <location>
        <begin position="86"/>
        <end position="93"/>
    </location>
    <ligand>
        <name>ATP</name>
        <dbReference type="ChEBI" id="CHEBI:30616"/>
    </ligand>
</feature>
<dbReference type="CDD" id="cd23649">
    <property type="entry name" value="Khc_CBD_cc"/>
    <property type="match status" value="1"/>
</dbReference>
<feature type="compositionally biased region" description="Basic and acidic residues" evidence="11">
    <location>
        <begin position="693"/>
        <end position="710"/>
    </location>
</feature>
<dbReference type="Gene3D" id="3.40.850.10">
    <property type="entry name" value="Kinesin motor domain"/>
    <property type="match status" value="1"/>
</dbReference>
<evidence type="ECO:0000256" key="8">
    <source>
        <dbReference type="ARBA" id="ARBA00023212"/>
    </source>
</evidence>
<dbReference type="GO" id="GO:0005874">
    <property type="term" value="C:microtubule"/>
    <property type="evidence" value="ECO:0007669"/>
    <property type="project" value="UniProtKB-KW"/>
</dbReference>
<dbReference type="GeneID" id="115820479"/>
<dbReference type="FunCoup" id="A0A6J2W6Q3">
    <property type="interactions" value="1109"/>
</dbReference>
<dbReference type="InterPro" id="IPR001752">
    <property type="entry name" value="Kinesin_motor_dom"/>
</dbReference>
<keyword evidence="3" id="KW-0493">Microtubule</keyword>
<feature type="coiled-coil region" evidence="10">
    <location>
        <begin position="332"/>
        <end position="373"/>
    </location>
</feature>
<dbReference type="Proteomes" id="UP000504632">
    <property type="component" value="Chromosome 9"/>
</dbReference>
<dbReference type="Pfam" id="PF00225">
    <property type="entry name" value="Kinesin"/>
    <property type="match status" value="1"/>
</dbReference>
<evidence type="ECO:0000256" key="4">
    <source>
        <dbReference type="ARBA" id="ARBA00022741"/>
    </source>
</evidence>
<feature type="domain" description="Kinesin motor" evidence="12">
    <location>
        <begin position="9"/>
        <end position="327"/>
    </location>
</feature>
<keyword evidence="13" id="KW-1185">Reference proteome</keyword>
<proteinExistence type="inferred from homology"/>
<dbReference type="GO" id="GO:0005524">
    <property type="term" value="F:ATP binding"/>
    <property type="evidence" value="ECO:0007669"/>
    <property type="project" value="UniProtKB-UniRule"/>
</dbReference>
<feature type="coiled-coil region" evidence="10">
    <location>
        <begin position="648"/>
        <end position="682"/>
    </location>
</feature>
<name>A0A6J2W6Q3_CHACN</name>
<evidence type="ECO:0000256" key="7">
    <source>
        <dbReference type="ARBA" id="ARBA00023175"/>
    </source>
</evidence>
<comment type="similarity">
    <text evidence="9">Belongs to the TRAFAC class myosin-kinesin ATPase superfamily. Kinesin family.</text>
</comment>
<evidence type="ECO:0000256" key="2">
    <source>
        <dbReference type="ARBA" id="ARBA00022490"/>
    </source>
</evidence>
<dbReference type="CDD" id="cd01369">
    <property type="entry name" value="KISc_KHC_KIF5"/>
    <property type="match status" value="1"/>
</dbReference>
<keyword evidence="2" id="KW-0963">Cytoplasm</keyword>
<evidence type="ECO:0000256" key="3">
    <source>
        <dbReference type="ARBA" id="ARBA00022701"/>
    </source>
</evidence>